<evidence type="ECO:0000313" key="3">
    <source>
        <dbReference type="Proteomes" id="UP000053477"/>
    </source>
</evidence>
<sequence length="150" mass="16593">MAGKKTSRKKQDDTEATATPQNTQPANPPASKGKVKVEIPVIPWTRDGSKLVFSLLTSIEKDENRIVLCGKRPGEVCALYHDILLQLPASHTATLVLRIFIRRSAYSAENCGCVVIALHEQRDMRDVDTVVASGERAEHWHDMAAAVEQF</sequence>
<dbReference type="AlphaFoldDB" id="A0A0H2QXX6"/>
<accession>A0A0H2QXX6</accession>
<proteinExistence type="predicted"/>
<reference evidence="2 3" key="1">
    <citation type="submission" date="2015-04" db="EMBL/GenBank/DDBJ databases">
        <title>Complete genome sequence of Schizopora paradoxa KUC8140, a cosmopolitan wood degrader in East Asia.</title>
        <authorList>
            <consortium name="DOE Joint Genome Institute"/>
            <person name="Min B."/>
            <person name="Park H."/>
            <person name="Jang Y."/>
            <person name="Kim J.-J."/>
            <person name="Kim K.H."/>
            <person name="Pangilinan J."/>
            <person name="Lipzen A."/>
            <person name="Riley R."/>
            <person name="Grigoriev I.V."/>
            <person name="Spatafora J.W."/>
            <person name="Choi I.-G."/>
        </authorList>
    </citation>
    <scope>NUCLEOTIDE SEQUENCE [LARGE SCALE GENOMIC DNA]</scope>
    <source>
        <strain evidence="2 3">KUC8140</strain>
    </source>
</reference>
<keyword evidence="3" id="KW-1185">Reference proteome</keyword>
<feature type="region of interest" description="Disordered" evidence="1">
    <location>
        <begin position="1"/>
        <end position="34"/>
    </location>
</feature>
<organism evidence="2 3">
    <name type="scientific">Schizopora paradoxa</name>
    <dbReference type="NCBI Taxonomy" id="27342"/>
    <lineage>
        <taxon>Eukaryota</taxon>
        <taxon>Fungi</taxon>
        <taxon>Dikarya</taxon>
        <taxon>Basidiomycota</taxon>
        <taxon>Agaricomycotina</taxon>
        <taxon>Agaricomycetes</taxon>
        <taxon>Hymenochaetales</taxon>
        <taxon>Schizoporaceae</taxon>
        <taxon>Schizopora</taxon>
    </lineage>
</organism>
<dbReference type="InParanoid" id="A0A0H2QXX6"/>
<evidence type="ECO:0000313" key="2">
    <source>
        <dbReference type="EMBL" id="KLO03822.1"/>
    </source>
</evidence>
<dbReference type="Proteomes" id="UP000053477">
    <property type="component" value="Unassembled WGS sequence"/>
</dbReference>
<evidence type="ECO:0000256" key="1">
    <source>
        <dbReference type="SAM" id="MobiDB-lite"/>
    </source>
</evidence>
<dbReference type="OrthoDB" id="3231351at2759"/>
<dbReference type="EMBL" id="KQ086982">
    <property type="protein sequence ID" value="KLO03822.1"/>
    <property type="molecule type" value="Genomic_DNA"/>
</dbReference>
<feature type="compositionally biased region" description="Polar residues" evidence="1">
    <location>
        <begin position="16"/>
        <end position="25"/>
    </location>
</feature>
<gene>
    <name evidence="2" type="ORF">SCHPADRAFT_897518</name>
</gene>
<name>A0A0H2QXX6_9AGAM</name>
<protein>
    <submittedName>
        <fullName evidence="2">Uncharacterized protein</fullName>
    </submittedName>
</protein>